<comment type="similarity">
    <text evidence="1">Belongs to the H-rev107 family.</text>
</comment>
<keyword evidence="5" id="KW-0472">Membrane</keyword>
<keyword evidence="2" id="KW-0808">Transferase</keyword>
<dbReference type="Pfam" id="PF04970">
    <property type="entry name" value="LRAT"/>
    <property type="match status" value="1"/>
</dbReference>
<keyword evidence="5" id="KW-0812">Transmembrane</keyword>
<name>A0ABD0LY32_9CAEN</name>
<dbReference type="PANTHER" id="PTHR13943">
    <property type="entry name" value="HRAS-LIKE SUPPRESSOR - RELATED"/>
    <property type="match status" value="1"/>
</dbReference>
<feature type="transmembrane region" description="Helical" evidence="5">
    <location>
        <begin position="146"/>
        <end position="166"/>
    </location>
</feature>
<keyword evidence="8" id="KW-1185">Reference proteome</keyword>
<dbReference type="GO" id="GO:0016787">
    <property type="term" value="F:hydrolase activity"/>
    <property type="evidence" value="ECO:0007669"/>
    <property type="project" value="UniProtKB-KW"/>
</dbReference>
<keyword evidence="4" id="KW-0443">Lipid metabolism</keyword>
<evidence type="ECO:0000256" key="5">
    <source>
        <dbReference type="SAM" id="Phobius"/>
    </source>
</evidence>
<dbReference type="Proteomes" id="UP001519460">
    <property type="component" value="Unassembled WGS sequence"/>
</dbReference>
<dbReference type="EMBL" id="JACVVK020000015">
    <property type="protein sequence ID" value="KAK7504445.1"/>
    <property type="molecule type" value="Genomic_DNA"/>
</dbReference>
<reference evidence="7 8" key="1">
    <citation type="journal article" date="2023" name="Sci. Data">
        <title>Genome assembly of the Korean intertidal mud-creeper Batillaria attramentaria.</title>
        <authorList>
            <person name="Patra A.K."/>
            <person name="Ho P.T."/>
            <person name="Jun S."/>
            <person name="Lee S.J."/>
            <person name="Kim Y."/>
            <person name="Won Y.J."/>
        </authorList>
    </citation>
    <scope>NUCLEOTIDE SEQUENCE [LARGE SCALE GENOMIC DNA]</scope>
    <source>
        <strain evidence="7">Wonlab-2016</strain>
    </source>
</reference>
<feature type="domain" description="LRAT" evidence="6">
    <location>
        <begin position="21"/>
        <end position="142"/>
    </location>
</feature>
<dbReference type="PANTHER" id="PTHR13943:SF77">
    <property type="entry name" value="LRAT DOMAIN-CONTAINING PROTEIN"/>
    <property type="match status" value="1"/>
</dbReference>
<evidence type="ECO:0000256" key="2">
    <source>
        <dbReference type="ARBA" id="ARBA00022679"/>
    </source>
</evidence>
<evidence type="ECO:0000256" key="3">
    <source>
        <dbReference type="ARBA" id="ARBA00022801"/>
    </source>
</evidence>
<dbReference type="GO" id="GO:0006629">
    <property type="term" value="P:lipid metabolic process"/>
    <property type="evidence" value="ECO:0007669"/>
    <property type="project" value="UniProtKB-KW"/>
</dbReference>
<dbReference type="Gene3D" id="3.90.1720.10">
    <property type="entry name" value="endopeptidase domain like (from Nostoc punctiforme)"/>
    <property type="match status" value="1"/>
</dbReference>
<evidence type="ECO:0000259" key="6">
    <source>
        <dbReference type="PROSITE" id="PS51934"/>
    </source>
</evidence>
<gene>
    <name evidence="7" type="ORF">BaRGS_00004311</name>
</gene>
<evidence type="ECO:0000256" key="1">
    <source>
        <dbReference type="ARBA" id="ARBA00007824"/>
    </source>
</evidence>
<dbReference type="PROSITE" id="PS51934">
    <property type="entry name" value="LRAT"/>
    <property type="match status" value="1"/>
</dbReference>
<evidence type="ECO:0000313" key="7">
    <source>
        <dbReference type="EMBL" id="KAK7504445.1"/>
    </source>
</evidence>
<protein>
    <recommendedName>
        <fullName evidence="6">LRAT domain-containing protein</fullName>
    </recommendedName>
</protein>
<dbReference type="InterPro" id="IPR051496">
    <property type="entry name" value="H-rev107_PLA/AT"/>
</dbReference>
<comment type="caution">
    <text evidence="7">The sequence shown here is derived from an EMBL/GenBank/DDBJ whole genome shotgun (WGS) entry which is preliminary data.</text>
</comment>
<evidence type="ECO:0000313" key="8">
    <source>
        <dbReference type="Proteomes" id="UP001519460"/>
    </source>
</evidence>
<dbReference type="InterPro" id="IPR007053">
    <property type="entry name" value="LRAT_dom"/>
</dbReference>
<dbReference type="GO" id="GO:0016740">
    <property type="term" value="F:transferase activity"/>
    <property type="evidence" value="ECO:0007669"/>
    <property type="project" value="UniProtKB-KW"/>
</dbReference>
<evidence type="ECO:0000256" key="4">
    <source>
        <dbReference type="ARBA" id="ARBA00023098"/>
    </source>
</evidence>
<sequence>MALKVRTHNMTLLEELEEGDMIEFPRGAYSHWAVYIGNEEVVHLAGDEDDGIDGQFDSTHLFTISGQRFTKALVKVENFWNVVAGSFAKKNNEKDKKYKPLTKVEIVQNALSKLGSIGYNVLFENCEHFAAWCRYGVKKSDQVDNFLTAFALGTAAAATVGLLYGISKSSKSKKEDKL</sequence>
<dbReference type="AlphaFoldDB" id="A0ABD0LY32"/>
<organism evidence="7 8">
    <name type="scientific">Batillaria attramentaria</name>
    <dbReference type="NCBI Taxonomy" id="370345"/>
    <lineage>
        <taxon>Eukaryota</taxon>
        <taxon>Metazoa</taxon>
        <taxon>Spiralia</taxon>
        <taxon>Lophotrochozoa</taxon>
        <taxon>Mollusca</taxon>
        <taxon>Gastropoda</taxon>
        <taxon>Caenogastropoda</taxon>
        <taxon>Sorbeoconcha</taxon>
        <taxon>Cerithioidea</taxon>
        <taxon>Batillariidae</taxon>
        <taxon>Batillaria</taxon>
    </lineage>
</organism>
<keyword evidence="5" id="KW-1133">Transmembrane helix</keyword>
<proteinExistence type="inferred from homology"/>
<accession>A0ABD0LY32</accession>
<keyword evidence="3" id="KW-0378">Hydrolase</keyword>